<dbReference type="InterPro" id="IPR036603">
    <property type="entry name" value="RBP11-like"/>
</dbReference>
<evidence type="ECO:0000256" key="2">
    <source>
        <dbReference type="ARBA" id="ARBA00012418"/>
    </source>
</evidence>
<comment type="similarity">
    <text evidence="1 11">Belongs to the RNA polymerase alpha chain family.</text>
</comment>
<proteinExistence type="inferred from homology"/>
<evidence type="ECO:0000256" key="11">
    <source>
        <dbReference type="HAMAP-Rule" id="MF_00059"/>
    </source>
</evidence>
<comment type="subunit">
    <text evidence="11">Homodimer. The RNAP catalytic core consists of 2 alpha, 1 beta, 1 beta' and 1 omega subunit. When a sigma factor is associated with the core the holoenzyme is formed, which can initiate transcription.</text>
</comment>
<feature type="region of interest" description="Alpha C-terminal domain (alpha-CTD)" evidence="11">
    <location>
        <begin position="251"/>
        <end position="325"/>
    </location>
</feature>
<dbReference type="FunFam" id="2.170.120.12:FF:000001">
    <property type="entry name" value="DNA-directed RNA polymerase subunit alpha"/>
    <property type="match status" value="1"/>
</dbReference>
<dbReference type="EC" id="2.7.7.6" evidence="2 11"/>
<dbReference type="Gene3D" id="3.30.1360.10">
    <property type="entry name" value="RNA polymerase, RBP11-like subunit"/>
    <property type="match status" value="1"/>
</dbReference>
<dbReference type="NCBIfam" id="TIGR02027">
    <property type="entry name" value="rpoA"/>
    <property type="match status" value="1"/>
</dbReference>
<accession>A0A1V6C4D5</accession>
<dbReference type="CDD" id="cd06928">
    <property type="entry name" value="RNAP_alpha_NTD"/>
    <property type="match status" value="1"/>
</dbReference>
<dbReference type="Proteomes" id="UP000485562">
    <property type="component" value="Unassembled WGS sequence"/>
</dbReference>
<evidence type="ECO:0000256" key="6">
    <source>
        <dbReference type="ARBA" id="ARBA00022695"/>
    </source>
</evidence>
<comment type="catalytic activity">
    <reaction evidence="10 11">
        <text>RNA(n) + a ribonucleoside 5'-triphosphate = RNA(n+1) + diphosphate</text>
        <dbReference type="Rhea" id="RHEA:21248"/>
        <dbReference type="Rhea" id="RHEA-COMP:14527"/>
        <dbReference type="Rhea" id="RHEA-COMP:17342"/>
        <dbReference type="ChEBI" id="CHEBI:33019"/>
        <dbReference type="ChEBI" id="CHEBI:61557"/>
        <dbReference type="ChEBI" id="CHEBI:140395"/>
        <dbReference type="EC" id="2.7.7.6"/>
    </reaction>
</comment>
<dbReference type="GO" id="GO:0000428">
    <property type="term" value="C:DNA-directed RNA polymerase complex"/>
    <property type="evidence" value="ECO:0007669"/>
    <property type="project" value="UniProtKB-KW"/>
</dbReference>
<dbReference type="GO" id="GO:0046983">
    <property type="term" value="F:protein dimerization activity"/>
    <property type="evidence" value="ECO:0007669"/>
    <property type="project" value="InterPro"/>
</dbReference>
<dbReference type="GO" id="GO:0003677">
    <property type="term" value="F:DNA binding"/>
    <property type="evidence" value="ECO:0007669"/>
    <property type="project" value="UniProtKB-UniRule"/>
</dbReference>
<dbReference type="EMBL" id="MWDQ01000150">
    <property type="protein sequence ID" value="OQB71767.1"/>
    <property type="molecule type" value="Genomic_DNA"/>
</dbReference>
<evidence type="ECO:0000256" key="1">
    <source>
        <dbReference type="ARBA" id="ARBA00007123"/>
    </source>
</evidence>
<dbReference type="GO" id="GO:0006351">
    <property type="term" value="P:DNA-templated transcription"/>
    <property type="evidence" value="ECO:0007669"/>
    <property type="project" value="UniProtKB-UniRule"/>
</dbReference>
<dbReference type="Pfam" id="PF03118">
    <property type="entry name" value="RNA_pol_A_CTD"/>
    <property type="match status" value="1"/>
</dbReference>
<keyword evidence="7 11" id="KW-0804">Transcription</keyword>
<dbReference type="GO" id="GO:0005737">
    <property type="term" value="C:cytoplasm"/>
    <property type="evidence" value="ECO:0007669"/>
    <property type="project" value="UniProtKB-ARBA"/>
</dbReference>
<dbReference type="InterPro" id="IPR036643">
    <property type="entry name" value="RNApol_insert_sf"/>
</dbReference>
<dbReference type="GO" id="GO:0003899">
    <property type="term" value="F:DNA-directed RNA polymerase activity"/>
    <property type="evidence" value="ECO:0007669"/>
    <property type="project" value="UniProtKB-UniRule"/>
</dbReference>
<evidence type="ECO:0000256" key="9">
    <source>
        <dbReference type="ARBA" id="ARBA00033070"/>
    </source>
</evidence>
<evidence type="ECO:0000259" key="12">
    <source>
        <dbReference type="SMART" id="SM00662"/>
    </source>
</evidence>
<keyword evidence="5 11" id="KW-0808">Transferase</keyword>
<comment type="caution">
    <text evidence="13">The sequence shown here is derived from an EMBL/GenBank/DDBJ whole genome shotgun (WGS) entry which is preliminary data.</text>
</comment>
<dbReference type="HAMAP" id="MF_00059">
    <property type="entry name" value="RNApol_bact_RpoA"/>
    <property type="match status" value="1"/>
</dbReference>
<dbReference type="SUPFAM" id="SSF56553">
    <property type="entry name" value="Insert subdomain of RNA polymerase alpha subunit"/>
    <property type="match status" value="1"/>
</dbReference>
<dbReference type="SUPFAM" id="SSF55257">
    <property type="entry name" value="RBP11-like subunits of RNA polymerase"/>
    <property type="match status" value="1"/>
</dbReference>
<evidence type="ECO:0000256" key="10">
    <source>
        <dbReference type="ARBA" id="ARBA00048552"/>
    </source>
</evidence>
<dbReference type="NCBIfam" id="NF003519">
    <property type="entry name" value="PRK05182.2-5"/>
    <property type="match status" value="1"/>
</dbReference>
<evidence type="ECO:0000256" key="4">
    <source>
        <dbReference type="ARBA" id="ARBA00022478"/>
    </source>
</evidence>
<dbReference type="InterPro" id="IPR011260">
    <property type="entry name" value="RNAP_asu_C"/>
</dbReference>
<evidence type="ECO:0000256" key="3">
    <source>
        <dbReference type="ARBA" id="ARBA00015972"/>
    </source>
</evidence>
<name>A0A1V6C4D5_UNCT6</name>
<dbReference type="InterPro" id="IPR011262">
    <property type="entry name" value="DNA-dir_RNA_pol_insert"/>
</dbReference>
<reference evidence="13" key="1">
    <citation type="submission" date="2017-02" db="EMBL/GenBank/DDBJ databases">
        <title>Delving into the versatile metabolic prowess of the omnipresent phylum Bacteroidetes.</title>
        <authorList>
            <person name="Nobu M.K."/>
            <person name="Mei R."/>
            <person name="Narihiro T."/>
            <person name="Kuroda K."/>
            <person name="Liu W.-T."/>
        </authorList>
    </citation>
    <scope>NUCLEOTIDE SEQUENCE</scope>
    <source>
        <strain evidence="13">ADurb.Bin131</strain>
    </source>
</reference>
<organism evidence="13">
    <name type="scientific">candidate division TA06 bacterium ADurb.Bin131</name>
    <dbReference type="NCBI Taxonomy" id="1852827"/>
    <lineage>
        <taxon>Bacteria</taxon>
        <taxon>Bacteria division TA06</taxon>
    </lineage>
</organism>
<evidence type="ECO:0000256" key="5">
    <source>
        <dbReference type="ARBA" id="ARBA00022679"/>
    </source>
</evidence>
<dbReference type="InterPro" id="IPR011263">
    <property type="entry name" value="DNA-dir_RNA_pol_RpoA/D/Rpb3"/>
</dbReference>
<feature type="region of interest" description="Alpha N-terminal domain (alpha-NTD)" evidence="11">
    <location>
        <begin position="1"/>
        <end position="240"/>
    </location>
</feature>
<dbReference type="Gene3D" id="2.170.120.12">
    <property type="entry name" value="DNA-directed RNA polymerase, insert domain"/>
    <property type="match status" value="1"/>
</dbReference>
<dbReference type="Pfam" id="PF01193">
    <property type="entry name" value="RNA_pol_L"/>
    <property type="match status" value="1"/>
</dbReference>
<evidence type="ECO:0000256" key="8">
    <source>
        <dbReference type="ARBA" id="ARBA00032524"/>
    </source>
</evidence>
<keyword evidence="6 11" id="KW-0548">Nucleotidyltransferase</keyword>
<dbReference type="Pfam" id="PF01000">
    <property type="entry name" value="RNA_pol_A_bac"/>
    <property type="match status" value="1"/>
</dbReference>
<sequence length="325" mass="36501">MEEKGIEFLFPTKIIWQEETYRTNYGQLIVEPLERGFGVTIGNSLRRALLSSVQGVAITGVKISGVHHEFSTIPGVKEDVTQIVLNLKQVICKPVISEFPHRCSVTISGISEICAKHLITDGSVEIINGDLHIATIDPSQELTIDFEITSGRGYLPVEKIKLLRKDVPVDMILIDGIYGPVKKVTFSVENTRVGPLVDYEKLLVDIWTNGAVTPYDAVVVATDILNSHFMKINSQQLISHQQKSELKKHIVDDLDIPITDLKLSTRVVNALKLYKINVLRDLLEMPKEKFSEIKNLGKKSLQEIEEILEKKGYKLKEDLSDSEQT</sequence>
<feature type="domain" description="DNA-directed RNA polymerase RpoA/D/Rpb3-type" evidence="12">
    <location>
        <begin position="25"/>
        <end position="235"/>
    </location>
</feature>
<dbReference type="Gene3D" id="1.10.150.20">
    <property type="entry name" value="5' to 3' exonuclease, C-terminal subdomain"/>
    <property type="match status" value="1"/>
</dbReference>
<comment type="domain">
    <text evidence="11">The N-terminal domain is essential for RNAP assembly and basal transcription, whereas the C-terminal domain is involved in interaction with transcriptional regulators and with upstream promoter elements.</text>
</comment>
<dbReference type="SUPFAM" id="SSF47789">
    <property type="entry name" value="C-terminal domain of RNA polymerase alpha subunit"/>
    <property type="match status" value="1"/>
</dbReference>
<dbReference type="InterPro" id="IPR011773">
    <property type="entry name" value="DNA-dir_RpoA"/>
</dbReference>
<dbReference type="SMART" id="SM00662">
    <property type="entry name" value="RPOLD"/>
    <property type="match status" value="1"/>
</dbReference>
<keyword evidence="4 11" id="KW-0240">DNA-directed RNA polymerase</keyword>
<comment type="function">
    <text evidence="11">DNA-dependent RNA polymerase catalyzes the transcription of DNA into RNA using the four ribonucleoside triphosphates as substrates.</text>
</comment>
<protein>
    <recommendedName>
        <fullName evidence="3 11">DNA-directed RNA polymerase subunit alpha</fullName>
        <shortName evidence="11">RNAP subunit alpha</shortName>
        <ecNumber evidence="2 11">2.7.7.6</ecNumber>
    </recommendedName>
    <alternativeName>
        <fullName evidence="9 11">RNA polymerase subunit alpha</fullName>
    </alternativeName>
    <alternativeName>
        <fullName evidence="8 11">Transcriptase subunit alpha</fullName>
    </alternativeName>
</protein>
<dbReference type="AlphaFoldDB" id="A0A1V6C4D5"/>
<evidence type="ECO:0000256" key="7">
    <source>
        <dbReference type="ARBA" id="ARBA00023163"/>
    </source>
</evidence>
<evidence type="ECO:0000313" key="13">
    <source>
        <dbReference type="EMBL" id="OQB71767.1"/>
    </source>
</evidence>
<gene>
    <name evidence="11 13" type="primary">rpoA</name>
    <name evidence="13" type="ORF">BWX89_01688</name>
</gene>